<comment type="caution">
    <text evidence="1">The sequence shown here is derived from an EMBL/GenBank/DDBJ whole genome shotgun (WGS) entry which is preliminary data.</text>
</comment>
<gene>
    <name evidence="1" type="ORF">ATO7_01625</name>
</gene>
<dbReference type="Pfam" id="PF13450">
    <property type="entry name" value="NAD_binding_8"/>
    <property type="match status" value="1"/>
</dbReference>
<dbReference type="EMBL" id="AQQV01000001">
    <property type="protein sequence ID" value="ORE88534.1"/>
    <property type="molecule type" value="Genomic_DNA"/>
</dbReference>
<sequence>MVTSTQHTRAGRVAVVGSGIAGLAASWYLGKTHTVTLFEKQPDIGMAAHGIEWGGARVDMPLRVLYRGYYPTLSALYDEADIATTSADYSASFSDLGGDAYFRYRNWRPLQRWSVPMLAGGQPWGARSRAIVRDLIRLYRRAACDARKLKNSETTLQAYLDEGRYSAGFADDFLLPTFAAIGTCSIDAVRRYPALVVIDYLRRGVLLEGVSRTVRGADFVVRQLSRRCQRVLTGTGIAELRRDNDGVVIIDEHGEQHRFDHVVLATQGNQALRLLQDASADEAQALARFSYEPSEVIVHTDTRLMPRRRADWSPVNFFTETGASRPMASIWLNRVLPVAKGTADAFQTWNPLMQPDPESVLARARFERPCVDHNSEQGLIELDTLHGEHGRRVWFCGSYAAAGVPLLESAARSALGISRRIHQA</sequence>
<dbReference type="Gene3D" id="3.50.50.60">
    <property type="entry name" value="FAD/NAD(P)-binding domain"/>
    <property type="match status" value="2"/>
</dbReference>
<dbReference type="InterPro" id="IPR036188">
    <property type="entry name" value="FAD/NAD-bd_sf"/>
</dbReference>
<accession>A0A1Y1SFT7</accession>
<dbReference type="PANTHER" id="PTHR42923:SF17">
    <property type="entry name" value="AMINE OXIDASE DOMAIN-CONTAINING PROTEIN"/>
    <property type="match status" value="1"/>
</dbReference>
<reference evidence="1 2" key="1">
    <citation type="submission" date="2013-04" db="EMBL/GenBank/DDBJ databases">
        <title>Oceanococcus atlanticus 22II-S10r2 Genome Sequencing.</title>
        <authorList>
            <person name="Lai Q."/>
            <person name="Li G."/>
            <person name="Shao Z."/>
        </authorList>
    </citation>
    <scope>NUCLEOTIDE SEQUENCE [LARGE SCALE GENOMIC DNA]</scope>
    <source>
        <strain evidence="1 2">22II-S10r2</strain>
    </source>
</reference>
<dbReference type="OrthoDB" id="20837at2"/>
<dbReference type="AlphaFoldDB" id="A0A1Y1SFT7"/>
<evidence type="ECO:0000313" key="1">
    <source>
        <dbReference type="EMBL" id="ORE88534.1"/>
    </source>
</evidence>
<name>A0A1Y1SFT7_9GAMM</name>
<protein>
    <submittedName>
        <fullName evidence="1">NAD/FAD-binding protein</fullName>
    </submittedName>
</protein>
<keyword evidence="2" id="KW-1185">Reference proteome</keyword>
<organism evidence="1 2">
    <name type="scientific">Oceanococcus atlanticus</name>
    <dbReference type="NCBI Taxonomy" id="1317117"/>
    <lineage>
        <taxon>Bacteria</taxon>
        <taxon>Pseudomonadati</taxon>
        <taxon>Pseudomonadota</taxon>
        <taxon>Gammaproteobacteria</taxon>
        <taxon>Chromatiales</taxon>
        <taxon>Oceanococcaceae</taxon>
        <taxon>Oceanococcus</taxon>
    </lineage>
</organism>
<evidence type="ECO:0000313" key="2">
    <source>
        <dbReference type="Proteomes" id="UP000192342"/>
    </source>
</evidence>
<dbReference type="PANTHER" id="PTHR42923">
    <property type="entry name" value="PROTOPORPHYRINOGEN OXIDASE"/>
    <property type="match status" value="1"/>
</dbReference>
<dbReference type="RefSeq" id="WP_083559166.1">
    <property type="nucleotide sequence ID" value="NZ_AQQV01000001.1"/>
</dbReference>
<dbReference type="GO" id="GO:0016491">
    <property type="term" value="F:oxidoreductase activity"/>
    <property type="evidence" value="ECO:0007669"/>
    <property type="project" value="TreeGrafter"/>
</dbReference>
<dbReference type="STRING" id="1317117.ATO7_01625"/>
<dbReference type="SUPFAM" id="SSF51905">
    <property type="entry name" value="FAD/NAD(P)-binding domain"/>
    <property type="match status" value="1"/>
</dbReference>
<dbReference type="InterPro" id="IPR050464">
    <property type="entry name" value="Zeta_carotene_desat/Oxidored"/>
</dbReference>
<dbReference type="Proteomes" id="UP000192342">
    <property type="component" value="Unassembled WGS sequence"/>
</dbReference>
<proteinExistence type="predicted"/>